<dbReference type="OrthoDB" id="3727779at2"/>
<proteinExistence type="predicted"/>
<organism evidence="1 2">
    <name type="scientific">Brevibacterium linens</name>
    <dbReference type="NCBI Taxonomy" id="1703"/>
    <lineage>
        <taxon>Bacteria</taxon>
        <taxon>Bacillati</taxon>
        <taxon>Actinomycetota</taxon>
        <taxon>Actinomycetes</taxon>
        <taxon>Micrococcales</taxon>
        <taxon>Brevibacteriaceae</taxon>
        <taxon>Brevibacterium</taxon>
    </lineage>
</organism>
<dbReference type="EMBL" id="JTJZ01000022">
    <property type="protein sequence ID" value="KHS50719.1"/>
    <property type="molecule type" value="Genomic_DNA"/>
</dbReference>
<dbReference type="PANTHER" id="PTHR12475:SF4">
    <property type="entry name" value="PROTEIN THEM6"/>
    <property type="match status" value="1"/>
</dbReference>
<evidence type="ECO:0000313" key="1">
    <source>
        <dbReference type="EMBL" id="KHS50719.1"/>
    </source>
</evidence>
<accession>A0A0B9AJ40</accession>
<sequence length="194" mass="22978">MHFFRMILHLLRSRRRSARDIWDTYSLPMRVHLGEIDIFMHLNNGKYLSIMDLGRLDMMMRSGAWQAMRDRGWSGVVSAETVSFRKSLKLWQRYTLETKVCGIDERTVFFEHRMVVDGEIFARAYVATRVISDNGPLTRDDLIEAFGVPENVPELPEWIHEWRRHNALPSTRRPAWSDWSKQRFSRDRAAVDSH</sequence>
<dbReference type="InterPro" id="IPR051490">
    <property type="entry name" value="THEM6_lcsJ_thioesterase"/>
</dbReference>
<dbReference type="PANTHER" id="PTHR12475">
    <property type="match status" value="1"/>
</dbReference>
<dbReference type="Gene3D" id="3.10.129.10">
    <property type="entry name" value="Hotdog Thioesterase"/>
    <property type="match status" value="1"/>
</dbReference>
<dbReference type="RefSeq" id="WP_052240117.1">
    <property type="nucleotide sequence ID" value="NZ_JTJZ01000022.1"/>
</dbReference>
<dbReference type="InterPro" id="IPR029069">
    <property type="entry name" value="HotDog_dom_sf"/>
</dbReference>
<dbReference type="SUPFAM" id="SSF54637">
    <property type="entry name" value="Thioesterase/thiol ester dehydrase-isomerase"/>
    <property type="match status" value="1"/>
</dbReference>
<dbReference type="PATRIC" id="fig|1703.6.peg.2739"/>
<comment type="caution">
    <text evidence="1">The sequence shown here is derived from an EMBL/GenBank/DDBJ whole genome shotgun (WGS) entry which is preliminary data.</text>
</comment>
<dbReference type="AlphaFoldDB" id="A0A0B9AJ40"/>
<gene>
    <name evidence="1" type="ORF">AE0388_2791</name>
</gene>
<reference evidence="1 2" key="1">
    <citation type="submission" date="2014-11" db="EMBL/GenBank/DDBJ databases">
        <title>Draft Genome Sequence of Brevibacterium linens AE038-8.</title>
        <authorList>
            <person name="Maizel D."/>
            <person name="Utturkar S.M."/>
            <person name="Brown S.D."/>
            <person name="Ferrero M."/>
            <person name="Rosen B.P."/>
        </authorList>
    </citation>
    <scope>NUCLEOTIDE SEQUENCE [LARGE SCALE GENOMIC DNA]</scope>
    <source>
        <strain evidence="1 2">AE038-8</strain>
    </source>
</reference>
<evidence type="ECO:0000313" key="2">
    <source>
        <dbReference type="Proteomes" id="UP000031488"/>
    </source>
</evidence>
<dbReference type="Proteomes" id="UP000031488">
    <property type="component" value="Unassembled WGS sequence"/>
</dbReference>
<keyword evidence="2" id="KW-1185">Reference proteome</keyword>
<evidence type="ECO:0008006" key="3">
    <source>
        <dbReference type="Google" id="ProtNLM"/>
    </source>
</evidence>
<dbReference type="Pfam" id="PF13279">
    <property type="entry name" value="4HBT_2"/>
    <property type="match status" value="1"/>
</dbReference>
<protein>
    <recommendedName>
        <fullName evidence="3">4-hydroxybenzoyl-CoA thioesterase</fullName>
    </recommendedName>
</protein>
<name>A0A0B9AJ40_BRELN</name>
<dbReference type="CDD" id="cd00586">
    <property type="entry name" value="4HBT"/>
    <property type="match status" value="1"/>
</dbReference>